<evidence type="ECO:0000313" key="1">
    <source>
        <dbReference type="EMBL" id="NOU50779.1"/>
    </source>
</evidence>
<dbReference type="AlphaFoldDB" id="A0A849VAW4"/>
<sequence length="99" mass="11330">MLAKQLSDLEEQLKKLKLLLKENDLDGCTKAYGQLDKDVRYVFDGKQDLSESDLEACQRFYDNFTQVTSAIIEQKKSLAKDIGAHLSTQKKLNVYKSIK</sequence>
<keyword evidence="2" id="KW-1185">Reference proteome</keyword>
<dbReference type="RefSeq" id="WP_171625857.1">
    <property type="nucleotide sequence ID" value="NZ_JABBPG010000003.1"/>
</dbReference>
<accession>A0A849VAW4</accession>
<name>A0A849VAW4_9GAMM</name>
<dbReference type="Proteomes" id="UP000586305">
    <property type="component" value="Unassembled WGS sequence"/>
</dbReference>
<comment type="caution">
    <text evidence="1">The sequence shown here is derived from an EMBL/GenBank/DDBJ whole genome shotgun (WGS) entry which is preliminary data.</text>
</comment>
<evidence type="ECO:0008006" key="3">
    <source>
        <dbReference type="Google" id="ProtNLM"/>
    </source>
</evidence>
<proteinExistence type="predicted"/>
<gene>
    <name evidence="1" type="ORF">HG263_09570</name>
</gene>
<dbReference type="EMBL" id="JABBPG010000003">
    <property type="protein sequence ID" value="NOU50779.1"/>
    <property type="molecule type" value="Genomic_DNA"/>
</dbReference>
<evidence type="ECO:0000313" key="2">
    <source>
        <dbReference type="Proteomes" id="UP000586305"/>
    </source>
</evidence>
<organism evidence="1 2">
    <name type="scientific">Pseudoalteromonas caenipelagi</name>
    <dbReference type="NCBI Taxonomy" id="2726988"/>
    <lineage>
        <taxon>Bacteria</taxon>
        <taxon>Pseudomonadati</taxon>
        <taxon>Pseudomonadota</taxon>
        <taxon>Gammaproteobacteria</taxon>
        <taxon>Alteromonadales</taxon>
        <taxon>Pseudoalteromonadaceae</taxon>
        <taxon>Pseudoalteromonas</taxon>
    </lineage>
</organism>
<reference evidence="1 2" key="1">
    <citation type="submission" date="2020-04" db="EMBL/GenBank/DDBJ databases">
        <title>Pseudoalteromonas caenipelagi sp. nov., isolated from a tidal flat.</title>
        <authorList>
            <person name="Park S."/>
            <person name="Yoon J.-H."/>
        </authorList>
    </citation>
    <scope>NUCLEOTIDE SEQUENCE [LARGE SCALE GENOMIC DNA]</scope>
    <source>
        <strain evidence="1 2">JBTF-M23</strain>
    </source>
</reference>
<protein>
    <recommendedName>
        <fullName evidence="3">Flagellar protein FliT</fullName>
    </recommendedName>
</protein>